<keyword evidence="2" id="KW-1185">Reference proteome</keyword>
<evidence type="ECO:0000313" key="2">
    <source>
        <dbReference type="Proteomes" id="UP000050761"/>
    </source>
</evidence>
<evidence type="ECO:0000313" key="3">
    <source>
        <dbReference type="WBParaSite" id="HPBE_0000021801-mRNA-1"/>
    </source>
</evidence>
<dbReference type="Proteomes" id="UP000050761">
    <property type="component" value="Unassembled WGS sequence"/>
</dbReference>
<dbReference type="EMBL" id="UZAH01000141">
    <property type="protein sequence ID" value="VDO18601.1"/>
    <property type="molecule type" value="Genomic_DNA"/>
</dbReference>
<gene>
    <name evidence="1" type="ORF">HPBE_LOCUS219</name>
</gene>
<name>A0A183F284_HELPZ</name>
<dbReference type="WBParaSite" id="HPBE_0000021801-mRNA-1">
    <property type="protein sequence ID" value="HPBE_0000021801-mRNA-1"/>
    <property type="gene ID" value="HPBE_0000021801"/>
</dbReference>
<dbReference type="AlphaFoldDB" id="A0A183F284"/>
<evidence type="ECO:0000313" key="1">
    <source>
        <dbReference type="EMBL" id="VDO18601.1"/>
    </source>
</evidence>
<accession>A0A183F284</accession>
<organism evidence="2 3">
    <name type="scientific">Heligmosomoides polygyrus</name>
    <name type="common">Parasitic roundworm</name>
    <dbReference type="NCBI Taxonomy" id="6339"/>
    <lineage>
        <taxon>Eukaryota</taxon>
        <taxon>Metazoa</taxon>
        <taxon>Ecdysozoa</taxon>
        <taxon>Nematoda</taxon>
        <taxon>Chromadorea</taxon>
        <taxon>Rhabditida</taxon>
        <taxon>Rhabditina</taxon>
        <taxon>Rhabditomorpha</taxon>
        <taxon>Strongyloidea</taxon>
        <taxon>Heligmosomidae</taxon>
        <taxon>Heligmosomoides</taxon>
    </lineage>
</organism>
<sequence>MVTPLRTIKCLIGEDTTLQVHRQRIKPSLLRPSFRPFSGHIYVEANLPNGVGTKGVAIAPKALHVTYQQMEQHQASDVFYAANTVQMRKGFYRVSR</sequence>
<reference evidence="3" key="2">
    <citation type="submission" date="2019-09" db="UniProtKB">
        <authorList>
            <consortium name="WormBaseParasite"/>
        </authorList>
    </citation>
    <scope>IDENTIFICATION</scope>
</reference>
<protein>
    <submittedName>
        <fullName evidence="3">Transposase</fullName>
    </submittedName>
</protein>
<accession>A0A3P7TCK6</accession>
<reference evidence="1 2" key="1">
    <citation type="submission" date="2018-11" db="EMBL/GenBank/DDBJ databases">
        <authorList>
            <consortium name="Pathogen Informatics"/>
        </authorList>
    </citation>
    <scope>NUCLEOTIDE SEQUENCE [LARGE SCALE GENOMIC DNA]</scope>
</reference>
<proteinExistence type="predicted"/>